<dbReference type="EMBL" id="JACYCD010000044">
    <property type="protein sequence ID" value="KAF8712326.1"/>
    <property type="molecule type" value="Genomic_DNA"/>
</dbReference>
<gene>
    <name evidence="1" type="ORF">RHS03_01199</name>
</gene>
<reference evidence="1" key="1">
    <citation type="submission" date="2020-09" db="EMBL/GenBank/DDBJ databases">
        <title>Comparative genome analyses of four rice-infecting Rhizoctonia solani isolates reveal extensive enrichment of homogalacturonan modification genes.</title>
        <authorList>
            <person name="Lee D.-Y."/>
            <person name="Jeon J."/>
            <person name="Kim K.-T."/>
            <person name="Cheong K."/>
            <person name="Song H."/>
            <person name="Choi G."/>
            <person name="Ko J."/>
            <person name="Opiyo S.O."/>
            <person name="Zuo S."/>
            <person name="Madhav S."/>
            <person name="Lee Y.-H."/>
            <person name="Wang G.-L."/>
        </authorList>
    </citation>
    <scope>NUCLEOTIDE SEQUENCE</scope>
    <source>
        <strain evidence="1">AG1-IA WGL</strain>
    </source>
</reference>
<protein>
    <submittedName>
        <fullName evidence="1">Uncharacterized protein</fullName>
    </submittedName>
</protein>
<accession>A0A8H7HY46</accession>
<name>A0A8H7HY46_9AGAM</name>
<evidence type="ECO:0000313" key="1">
    <source>
        <dbReference type="EMBL" id="KAF8712326.1"/>
    </source>
</evidence>
<organism evidence="1 2">
    <name type="scientific">Rhizoctonia solani</name>
    <dbReference type="NCBI Taxonomy" id="456999"/>
    <lineage>
        <taxon>Eukaryota</taxon>
        <taxon>Fungi</taxon>
        <taxon>Dikarya</taxon>
        <taxon>Basidiomycota</taxon>
        <taxon>Agaricomycotina</taxon>
        <taxon>Agaricomycetes</taxon>
        <taxon>Cantharellales</taxon>
        <taxon>Ceratobasidiaceae</taxon>
        <taxon>Rhizoctonia</taxon>
    </lineage>
</organism>
<evidence type="ECO:0000313" key="2">
    <source>
        <dbReference type="Proteomes" id="UP000602905"/>
    </source>
</evidence>
<proteinExistence type="predicted"/>
<comment type="caution">
    <text evidence="1">The sequence shown here is derived from an EMBL/GenBank/DDBJ whole genome shotgun (WGS) entry which is preliminary data.</text>
</comment>
<sequence>MSVSILPKSNVVEEATFVDIVDFACITYSGDVFQIADRRFFDVLDLIHQLASHEATAPNLQNTASFEPGASCTPTESSGLEQYRHEYEPSVVNM</sequence>
<dbReference type="AlphaFoldDB" id="A0A8H7HY46"/>
<dbReference type="Proteomes" id="UP000602905">
    <property type="component" value="Unassembled WGS sequence"/>
</dbReference>
<feature type="non-terminal residue" evidence="1">
    <location>
        <position position="1"/>
    </location>
</feature>